<feature type="non-terminal residue" evidence="1">
    <location>
        <position position="1"/>
    </location>
</feature>
<name>A0AAD1VSZ9_PELCU</name>
<dbReference type="Proteomes" id="UP001295444">
    <property type="component" value="Chromosome 02"/>
</dbReference>
<organism evidence="1 2">
    <name type="scientific">Pelobates cultripes</name>
    <name type="common">Western spadefoot toad</name>
    <dbReference type="NCBI Taxonomy" id="61616"/>
    <lineage>
        <taxon>Eukaryota</taxon>
        <taxon>Metazoa</taxon>
        <taxon>Chordata</taxon>
        <taxon>Craniata</taxon>
        <taxon>Vertebrata</taxon>
        <taxon>Euteleostomi</taxon>
        <taxon>Amphibia</taxon>
        <taxon>Batrachia</taxon>
        <taxon>Anura</taxon>
        <taxon>Pelobatoidea</taxon>
        <taxon>Pelobatidae</taxon>
        <taxon>Pelobates</taxon>
    </lineage>
</organism>
<evidence type="ECO:0000313" key="1">
    <source>
        <dbReference type="EMBL" id="CAH2246020.1"/>
    </source>
</evidence>
<evidence type="ECO:0008006" key="3">
    <source>
        <dbReference type="Google" id="ProtNLM"/>
    </source>
</evidence>
<reference evidence="1" key="1">
    <citation type="submission" date="2022-03" db="EMBL/GenBank/DDBJ databases">
        <authorList>
            <person name="Alioto T."/>
            <person name="Alioto T."/>
            <person name="Gomez Garrido J."/>
        </authorList>
    </citation>
    <scope>NUCLEOTIDE SEQUENCE</scope>
</reference>
<sequence length="185" mass="21175">AETRHKTSPTHSNRQEVQKIRATIEALQMQQVERAIRKMKTNYYRQGNRAGKILASQLKERNSQMKIPYIKDDTGTKIRNPKAIVDKFAQFYAGLYNLSEDTTQHQPSPQDITTFLEGVTLLRLFNEQATALTNPIVASEVSKALHDTPRHKAPGPDGFSTHYYRVFEDQLLLHLTALFNHILES</sequence>
<protein>
    <recommendedName>
        <fullName evidence="3">Reverse transcriptase</fullName>
    </recommendedName>
</protein>
<accession>A0AAD1VSZ9</accession>
<proteinExistence type="predicted"/>
<evidence type="ECO:0000313" key="2">
    <source>
        <dbReference type="Proteomes" id="UP001295444"/>
    </source>
</evidence>
<gene>
    <name evidence="1" type="ORF">PECUL_23A030237</name>
</gene>
<dbReference type="AlphaFoldDB" id="A0AAD1VSZ9"/>
<dbReference type="EMBL" id="OW240913">
    <property type="protein sequence ID" value="CAH2246020.1"/>
    <property type="molecule type" value="Genomic_DNA"/>
</dbReference>
<keyword evidence="2" id="KW-1185">Reference proteome</keyword>
<dbReference type="PANTHER" id="PTHR31635">
    <property type="entry name" value="REVERSE TRANSCRIPTASE DOMAIN-CONTAINING PROTEIN-RELATED"/>
    <property type="match status" value="1"/>
</dbReference>
<feature type="non-terminal residue" evidence="1">
    <location>
        <position position="185"/>
    </location>
</feature>
<dbReference type="PANTHER" id="PTHR31635:SF196">
    <property type="entry name" value="REVERSE TRANSCRIPTASE DOMAIN-CONTAINING PROTEIN-RELATED"/>
    <property type="match status" value="1"/>
</dbReference>